<comment type="caution">
    <text evidence="1">The sequence shown here is derived from an EMBL/GenBank/DDBJ whole genome shotgun (WGS) entry which is preliminary data.</text>
</comment>
<sequence length="199" mass="21784">MMDFKDQYNISSDGKLYINAKIMSHSSATANVTVVLQDQNGNQVYRKTDIQISPMDTYDLALAIDNIKAGDYKLIISSELAGAEAWQKDMNIKAVSSETSDDNNNPPPANQDINVNIESNTPYYQVNPNDSVTARAWASSLGNINLANNQVTIIAWNKTLQASGNDSSAYVKCPLPKNNQISITYLVSGDLNNVNCTIK</sequence>
<reference evidence="1 2" key="1">
    <citation type="submission" date="2014-03" db="EMBL/GenBank/DDBJ databases">
        <title>The Genome Sequence of Francisella tularensis subsp. tularensis str. SCHU S4 substr. FSC043.</title>
        <authorList>
            <consortium name="The Broad Institute Genomics Platform"/>
            <consortium name="The Broad Institute Genome Sequencing Center for Infectious Disease"/>
            <person name="Chapman S.B."/>
            <person name="Guina T."/>
            <person name="Gelhaus C."/>
            <person name="Comer J."/>
            <person name="Sellati T."/>
            <person name="Sjostedt A."/>
            <person name="Young S.K."/>
            <person name="Zeng Q."/>
            <person name="Gargeya S."/>
            <person name="Abouelleil A."/>
            <person name="Alvarado L."/>
            <person name="Chapman S.B."/>
            <person name="Gainer-Dewar J."/>
            <person name="Goldberg J."/>
            <person name="Griggs A."/>
            <person name="Gujja S."/>
            <person name="Hansen M."/>
            <person name="Howarth C."/>
            <person name="Imamovic A."/>
            <person name="Larimer J."/>
            <person name="Murphy C."/>
            <person name="Naylor J."/>
            <person name="Pearson M."/>
            <person name="Poon T.W."/>
            <person name="Priest M."/>
            <person name="Roberts A."/>
            <person name="Saif S."/>
            <person name="Shea T."/>
            <person name="Sykes S."/>
            <person name="Wortman J."/>
            <person name="Nusbaum C."/>
            <person name="Birren B."/>
        </authorList>
    </citation>
    <scope>NUCLEOTIDE SEQUENCE [LARGE SCALE GENOMIC DNA]</scope>
    <source>
        <strain evidence="1 2">Schu S4</strain>
    </source>
</reference>
<dbReference type="Proteomes" id="UP000023806">
    <property type="component" value="Unassembled WGS sequence"/>
</dbReference>
<gene>
    <name evidence="1" type="ORF">P250_02980</name>
</gene>
<protein>
    <submittedName>
        <fullName evidence="1">Uncharacterized protein</fullName>
    </submittedName>
</protein>
<accession>A0AAD3G4L7</accession>
<dbReference type="SMR" id="A0AAD3G4L7"/>
<name>A0AAD3G4L7_FRATT</name>
<dbReference type="AlphaFoldDB" id="A0AAD3G4L7"/>
<dbReference type="EMBL" id="JIDS01000002">
    <property type="protein sequence ID" value="EZK38216.1"/>
    <property type="molecule type" value="Genomic_DNA"/>
</dbReference>
<proteinExistence type="predicted"/>
<evidence type="ECO:0000313" key="2">
    <source>
        <dbReference type="Proteomes" id="UP000023806"/>
    </source>
</evidence>
<evidence type="ECO:0000313" key="1">
    <source>
        <dbReference type="EMBL" id="EZK38216.1"/>
    </source>
</evidence>
<organism evidence="1 2">
    <name type="scientific">Francisella tularensis subsp. tularensis str. SCHU S4 substr. FSC237</name>
    <dbReference type="NCBI Taxonomy" id="1341660"/>
    <lineage>
        <taxon>Bacteria</taxon>
        <taxon>Pseudomonadati</taxon>
        <taxon>Pseudomonadota</taxon>
        <taxon>Gammaproteobacteria</taxon>
        <taxon>Thiotrichales</taxon>
        <taxon>Francisellaceae</taxon>
        <taxon>Francisella</taxon>
    </lineage>
</organism>